<dbReference type="InterPro" id="IPR049142">
    <property type="entry name" value="MS_channel_1st"/>
</dbReference>
<feature type="transmembrane region" description="Helical" evidence="7">
    <location>
        <begin position="36"/>
        <end position="56"/>
    </location>
</feature>
<keyword evidence="3" id="KW-1003">Cell membrane</keyword>
<dbReference type="AlphaFoldDB" id="F8L9I2"/>
<dbReference type="PANTHER" id="PTHR30347:SF1">
    <property type="entry name" value="MECHANOSENSITIVE CHANNEL MSCK"/>
    <property type="match status" value="1"/>
</dbReference>
<dbReference type="InterPro" id="IPR049278">
    <property type="entry name" value="MS_channel_C"/>
</dbReference>
<dbReference type="eggNOG" id="COG3264">
    <property type="taxonomic scope" value="Bacteria"/>
</dbReference>
<dbReference type="SUPFAM" id="SSF50182">
    <property type="entry name" value="Sm-like ribonucleoproteins"/>
    <property type="match status" value="1"/>
</dbReference>
<evidence type="ECO:0000256" key="7">
    <source>
        <dbReference type="SAM" id="Phobius"/>
    </source>
</evidence>
<dbReference type="Gene3D" id="1.10.287.1260">
    <property type="match status" value="1"/>
</dbReference>
<keyword evidence="4 7" id="KW-0812">Transmembrane</keyword>
<feature type="transmembrane region" description="Helical" evidence="7">
    <location>
        <begin position="195"/>
        <end position="223"/>
    </location>
</feature>
<comment type="similarity">
    <text evidence="2">Belongs to the MscS (TC 1.A.23) family.</text>
</comment>
<dbReference type="KEGG" id="sng:SNE_A16420"/>
<dbReference type="GO" id="GO:0005886">
    <property type="term" value="C:plasma membrane"/>
    <property type="evidence" value="ECO:0007669"/>
    <property type="project" value="UniProtKB-SubCell"/>
</dbReference>
<dbReference type="RefSeq" id="WP_013943985.1">
    <property type="nucleotide sequence ID" value="NC_015713.1"/>
</dbReference>
<keyword evidence="6 7" id="KW-0472">Membrane</keyword>
<reference key="1">
    <citation type="journal article" date="2011" name="Mol. Biol. Evol.">
        <title>Unity in variety -- the pan-genome of the Chlamydiae.</title>
        <authorList>
            <person name="Collingro A."/>
            <person name="Tischler P."/>
            <person name="Weinmaier T."/>
            <person name="Penz T."/>
            <person name="Heinz E."/>
            <person name="Brunham R.C."/>
            <person name="Read T.D."/>
            <person name="Bavoil P.M."/>
            <person name="Sachse K."/>
            <person name="Kahane S."/>
            <person name="Friedman M.G."/>
            <person name="Rattei T."/>
            <person name="Myers G.S.A."/>
            <person name="Horn M."/>
        </authorList>
    </citation>
    <scope>NUCLEOTIDE SEQUENCE</scope>
    <source>
        <strain>Z</strain>
    </source>
</reference>
<evidence type="ECO:0000256" key="2">
    <source>
        <dbReference type="ARBA" id="ARBA00008017"/>
    </source>
</evidence>
<proteinExistence type="inferred from homology"/>
<dbReference type="InterPro" id="IPR011066">
    <property type="entry name" value="MscS_channel_C_sf"/>
</dbReference>
<sequence>MTHTVIQFIALTASLLGGLFFTFLTRHQFKLQNRTVFYLSAGALQMFAYFILTVYFHLHTHILQIGLVLTSSLIISCLFKKPLPKIFAIATVCTLSLFHAMGLLQPGLDVLRQIVIKIGPNSLSLLALTKALIASSFFIWSAITLSNTIESRLKKQKHLHPSMRLIFSKLFKTMLITLSIYIGFSLLGIDLSALTFFAGAIGVGIAFGLQNILSNFFCGFILLMDRSIKPGDVISIQDGKIYGVVNKLHARYVSIRTREGKEHLIPNQEIVSNKLENWSYSDPNVRIEIPFKVSYHSDLELVEKLLIDIAAKAPRVLSSYKPTIRFRTITENAVELLLRFWIADPENGMSDIRSHIILQASHAFKAHHIKIPYPPREIHSLLDELRVISETSSSASVPDK</sequence>
<keyword evidence="5 7" id="KW-1133">Transmembrane helix</keyword>
<feature type="domain" description="Mechanosensitive ion channel transmembrane helices 2/3" evidence="10">
    <location>
        <begin position="170"/>
        <end position="210"/>
    </location>
</feature>
<dbReference type="SUPFAM" id="SSF82689">
    <property type="entry name" value="Mechanosensitive channel protein MscS (YggB), C-terminal domain"/>
    <property type="match status" value="1"/>
</dbReference>
<feature type="transmembrane region" description="Helical" evidence="7">
    <location>
        <begin position="86"/>
        <end position="105"/>
    </location>
</feature>
<evidence type="ECO:0000259" key="8">
    <source>
        <dbReference type="Pfam" id="PF00924"/>
    </source>
</evidence>
<feature type="transmembrane region" description="Helical" evidence="7">
    <location>
        <begin position="125"/>
        <end position="149"/>
    </location>
</feature>
<dbReference type="STRING" id="331113.SNE_A16420"/>
<dbReference type="InterPro" id="IPR052702">
    <property type="entry name" value="MscS-like_channel"/>
</dbReference>
<feature type="transmembrane region" description="Helical" evidence="7">
    <location>
        <begin position="170"/>
        <end position="189"/>
    </location>
</feature>
<dbReference type="Pfam" id="PF21088">
    <property type="entry name" value="MS_channel_1st"/>
    <property type="match status" value="1"/>
</dbReference>
<feature type="domain" description="Mechanosensitive ion channel MscS" evidence="8">
    <location>
        <begin position="211"/>
        <end position="279"/>
    </location>
</feature>
<dbReference type="InterPro" id="IPR010920">
    <property type="entry name" value="LSM_dom_sf"/>
</dbReference>
<organism evidence="11 12">
    <name type="scientific">Simkania negevensis (strain ATCC VR-1471 / DSM 27360 / Z)</name>
    <dbReference type="NCBI Taxonomy" id="331113"/>
    <lineage>
        <taxon>Bacteria</taxon>
        <taxon>Pseudomonadati</taxon>
        <taxon>Chlamydiota</taxon>
        <taxon>Chlamydiia</taxon>
        <taxon>Parachlamydiales</taxon>
        <taxon>Simkaniaceae</taxon>
        <taxon>Simkania</taxon>
    </lineage>
</organism>
<dbReference type="PANTHER" id="PTHR30347">
    <property type="entry name" value="POTASSIUM CHANNEL RELATED"/>
    <property type="match status" value="1"/>
</dbReference>
<accession>F8L9I2</accession>
<name>F8L9I2_SIMNZ</name>
<dbReference type="InterPro" id="IPR006685">
    <property type="entry name" value="MscS_channel_2nd"/>
</dbReference>
<dbReference type="EMBL" id="FR872582">
    <property type="protein sequence ID" value="CCB89519.1"/>
    <property type="molecule type" value="Genomic_DNA"/>
</dbReference>
<comment type="subcellular location">
    <subcellularLocation>
        <location evidence="1">Cell membrane</location>
        <topology evidence="1">Multi-pass membrane protein</topology>
    </subcellularLocation>
</comment>
<evidence type="ECO:0000256" key="1">
    <source>
        <dbReference type="ARBA" id="ARBA00004651"/>
    </source>
</evidence>
<dbReference type="Proteomes" id="UP000000496">
    <property type="component" value="Chromosome gsn.131"/>
</dbReference>
<gene>
    <name evidence="11" type="ordered locus">SNE_A16420</name>
</gene>
<evidence type="ECO:0000256" key="6">
    <source>
        <dbReference type="ARBA" id="ARBA00023136"/>
    </source>
</evidence>
<evidence type="ECO:0000256" key="3">
    <source>
        <dbReference type="ARBA" id="ARBA00022475"/>
    </source>
</evidence>
<keyword evidence="12" id="KW-1185">Reference proteome</keyword>
<reference evidence="11 12" key="2">
    <citation type="journal article" date="2011" name="Mol. Biol. Evol.">
        <title>Unity in variety--the pan-genome of the Chlamydiae.</title>
        <authorList>
            <person name="Collingro A."/>
            <person name="Tischler P."/>
            <person name="Weinmaier T."/>
            <person name="Penz T."/>
            <person name="Heinz E."/>
            <person name="Brunham R.C."/>
            <person name="Read T.D."/>
            <person name="Bavoil P.M."/>
            <person name="Sachse K."/>
            <person name="Kahane S."/>
            <person name="Friedman M.G."/>
            <person name="Rattei T."/>
            <person name="Myers G.S."/>
            <person name="Horn M."/>
        </authorList>
    </citation>
    <scope>NUCLEOTIDE SEQUENCE [LARGE SCALE GENOMIC DNA]</scope>
    <source>
        <strain evidence="12">ATCC VR-1471 / Z</strain>
    </source>
</reference>
<dbReference type="InterPro" id="IPR023408">
    <property type="entry name" value="MscS_beta-dom_sf"/>
</dbReference>
<evidence type="ECO:0000256" key="5">
    <source>
        <dbReference type="ARBA" id="ARBA00022989"/>
    </source>
</evidence>
<dbReference type="GO" id="GO:0008381">
    <property type="term" value="F:mechanosensitive monoatomic ion channel activity"/>
    <property type="evidence" value="ECO:0007669"/>
    <property type="project" value="UniProtKB-ARBA"/>
</dbReference>
<dbReference type="InterPro" id="IPR011014">
    <property type="entry name" value="MscS_channel_TM-2"/>
</dbReference>
<evidence type="ECO:0000259" key="10">
    <source>
        <dbReference type="Pfam" id="PF21088"/>
    </source>
</evidence>
<dbReference type="Gene3D" id="3.30.70.100">
    <property type="match status" value="1"/>
</dbReference>
<dbReference type="OrthoDB" id="9809206at2"/>
<evidence type="ECO:0000256" key="4">
    <source>
        <dbReference type="ARBA" id="ARBA00022692"/>
    </source>
</evidence>
<feature type="transmembrane region" description="Helical" evidence="7">
    <location>
        <begin position="6"/>
        <end position="24"/>
    </location>
</feature>
<dbReference type="HOGENOM" id="CLU_037945_9_0_0"/>
<dbReference type="Gene3D" id="2.30.30.60">
    <property type="match status" value="1"/>
</dbReference>
<evidence type="ECO:0000313" key="12">
    <source>
        <dbReference type="Proteomes" id="UP000000496"/>
    </source>
</evidence>
<feature type="transmembrane region" description="Helical" evidence="7">
    <location>
        <begin position="62"/>
        <end position="79"/>
    </location>
</feature>
<dbReference type="Pfam" id="PF21082">
    <property type="entry name" value="MS_channel_3rd"/>
    <property type="match status" value="1"/>
</dbReference>
<evidence type="ECO:0000313" key="11">
    <source>
        <dbReference type="EMBL" id="CCB89519.1"/>
    </source>
</evidence>
<evidence type="ECO:0000259" key="9">
    <source>
        <dbReference type="Pfam" id="PF21082"/>
    </source>
</evidence>
<protein>
    <submittedName>
        <fullName evidence="11">MscS Mechanosensitive ion channel</fullName>
    </submittedName>
</protein>
<dbReference type="SUPFAM" id="SSF82861">
    <property type="entry name" value="Mechanosensitive channel protein MscS (YggB), transmembrane region"/>
    <property type="match status" value="1"/>
</dbReference>
<feature type="domain" description="Mechanosensitive ion channel MscS C-terminal" evidence="9">
    <location>
        <begin position="287"/>
        <end position="371"/>
    </location>
</feature>
<dbReference type="Pfam" id="PF00924">
    <property type="entry name" value="MS_channel_2nd"/>
    <property type="match status" value="1"/>
</dbReference>